<name>A0ACB9YH90_PLABR</name>
<organism evidence="1 2">
    <name type="scientific">Plasmodium brasilianum</name>
    <dbReference type="NCBI Taxonomy" id="5824"/>
    <lineage>
        <taxon>Eukaryota</taxon>
        <taxon>Sar</taxon>
        <taxon>Alveolata</taxon>
        <taxon>Apicomplexa</taxon>
        <taxon>Aconoidasida</taxon>
        <taxon>Haemosporida</taxon>
        <taxon>Plasmodiidae</taxon>
        <taxon>Plasmodium</taxon>
        <taxon>Plasmodium (Plasmodium)</taxon>
    </lineage>
</organism>
<dbReference type="Proteomes" id="UP001056978">
    <property type="component" value="Chromosome 1"/>
</dbReference>
<reference evidence="1" key="1">
    <citation type="submission" date="2022-06" db="EMBL/GenBank/DDBJ databases">
        <title>The First Complete Genome of the Simian Malaria Parasite Plasmodium brasilianum.</title>
        <authorList>
            <person name="Bajic M."/>
            <person name="Ravishankar S."/>
        </authorList>
    </citation>
    <scope>NUCLEOTIDE SEQUENCE</scope>
    <source>
        <strain evidence="1">Bolivian I</strain>
    </source>
</reference>
<accession>A0ACB9YH90</accession>
<sequence>MEKKIKILFLIKVTIFIYLNWIYHFTNDMCTFSKSRCKEHRDGGTQYIITYRLLTKCKQDKNSNYVRLNEETLNNEEHKKIYITKNEKGGKCMNKQSYKNLLNNANCHKERKKNKSFVFETNNYSRLEKKIFKELDFISFLKKNRTISSRTYENIICKRHKMLFILPATLLLLLSISFILDSFCECGLIKGLFLVFNSILEKGWKNTLRLWFHYDCSSIGSFFRYTTQVKLANNQYKTAYYYITGLFGFVAYFLPFFLLGVILISGIIYYHTKVKKYEKLKFRKI</sequence>
<evidence type="ECO:0000313" key="1">
    <source>
        <dbReference type="EMBL" id="KAI4841157.1"/>
    </source>
</evidence>
<comment type="caution">
    <text evidence="1">The sequence shown here is derived from an EMBL/GenBank/DDBJ whole genome shotgun (WGS) entry which is preliminary data.</text>
</comment>
<proteinExistence type="predicted"/>
<dbReference type="EMBL" id="CM043769">
    <property type="protein sequence ID" value="KAI4841157.1"/>
    <property type="molecule type" value="Genomic_DNA"/>
</dbReference>
<gene>
    <name evidence="1" type="ORF">MKS88_000392</name>
</gene>
<protein>
    <submittedName>
        <fullName evidence="1">Fam-l protein</fullName>
    </submittedName>
</protein>
<keyword evidence="2" id="KW-1185">Reference proteome</keyword>
<evidence type="ECO:0000313" key="2">
    <source>
        <dbReference type="Proteomes" id="UP001056978"/>
    </source>
</evidence>